<name>A0A645IJ31_9ZZZZ</name>
<accession>A0A645IJ31</accession>
<gene>
    <name evidence="1" type="ORF">SDC9_198637</name>
</gene>
<organism evidence="1">
    <name type="scientific">bioreactor metagenome</name>
    <dbReference type="NCBI Taxonomy" id="1076179"/>
    <lineage>
        <taxon>unclassified sequences</taxon>
        <taxon>metagenomes</taxon>
        <taxon>ecological metagenomes</taxon>
    </lineage>
</organism>
<proteinExistence type="predicted"/>
<sequence length="130" mass="13697">MLLAEGVGGEELLYLLTRGKHAVLIPRAFDALLVAPEQGALVRAVDAVQRGDRPGLDFIIGVGTAAGMEIHRVVPQRKLQIICTGGADRADLAYALQALVDAQHSGDSSLRQHLIDNIGLGDAVLGQRGL</sequence>
<dbReference type="EMBL" id="VSSQ01115665">
    <property type="protein sequence ID" value="MPN50996.1"/>
    <property type="molecule type" value="Genomic_DNA"/>
</dbReference>
<comment type="caution">
    <text evidence="1">The sequence shown here is derived from an EMBL/GenBank/DDBJ whole genome shotgun (WGS) entry which is preliminary data.</text>
</comment>
<evidence type="ECO:0000313" key="1">
    <source>
        <dbReference type="EMBL" id="MPN50996.1"/>
    </source>
</evidence>
<protein>
    <submittedName>
        <fullName evidence="1">Uncharacterized protein</fullName>
    </submittedName>
</protein>
<dbReference type="AlphaFoldDB" id="A0A645IJ31"/>
<reference evidence="1" key="1">
    <citation type="submission" date="2019-08" db="EMBL/GenBank/DDBJ databases">
        <authorList>
            <person name="Kucharzyk K."/>
            <person name="Murdoch R.W."/>
            <person name="Higgins S."/>
            <person name="Loffler F."/>
        </authorList>
    </citation>
    <scope>NUCLEOTIDE SEQUENCE</scope>
</reference>